<dbReference type="SUPFAM" id="SSF82607">
    <property type="entry name" value="YbaB-like"/>
    <property type="match status" value="1"/>
</dbReference>
<dbReference type="RefSeq" id="WP_271215791.1">
    <property type="nucleotide sequence ID" value="NZ_BAAAVD010000006.1"/>
</dbReference>
<comment type="caution">
    <text evidence="1">The sequence shown here is derived from an EMBL/GenBank/DDBJ whole genome shotgun (WGS) entry which is preliminary data.</text>
</comment>
<dbReference type="EMBL" id="BSEV01000001">
    <property type="protein sequence ID" value="GLK07235.1"/>
    <property type="molecule type" value="Genomic_DNA"/>
</dbReference>
<dbReference type="GO" id="GO:0003677">
    <property type="term" value="F:DNA binding"/>
    <property type="evidence" value="ECO:0007669"/>
    <property type="project" value="InterPro"/>
</dbReference>
<dbReference type="InterPro" id="IPR036894">
    <property type="entry name" value="YbaB-like_sf"/>
</dbReference>
<accession>A0A9W6HXK1</accession>
<gene>
    <name evidence="1" type="ORF">GCM10017600_06400</name>
</gene>
<dbReference type="InterPro" id="IPR004401">
    <property type="entry name" value="YbaB/EbfC"/>
</dbReference>
<dbReference type="Gene3D" id="3.30.1310.10">
    <property type="entry name" value="Nucleoid-associated protein YbaB-like domain"/>
    <property type="match status" value="1"/>
</dbReference>
<evidence type="ECO:0008006" key="3">
    <source>
        <dbReference type="Google" id="ProtNLM"/>
    </source>
</evidence>
<dbReference type="Proteomes" id="UP001143474">
    <property type="component" value="Unassembled WGS sequence"/>
</dbReference>
<keyword evidence="2" id="KW-1185">Reference proteome</keyword>
<evidence type="ECO:0000313" key="1">
    <source>
        <dbReference type="EMBL" id="GLK07235.1"/>
    </source>
</evidence>
<organism evidence="1 2">
    <name type="scientific">Streptosporangium carneum</name>
    <dbReference type="NCBI Taxonomy" id="47481"/>
    <lineage>
        <taxon>Bacteria</taxon>
        <taxon>Bacillati</taxon>
        <taxon>Actinomycetota</taxon>
        <taxon>Actinomycetes</taxon>
        <taxon>Streptosporangiales</taxon>
        <taxon>Streptosporangiaceae</taxon>
        <taxon>Streptosporangium</taxon>
    </lineage>
</organism>
<protein>
    <recommendedName>
        <fullName evidence="3">YbaB/EbfC family DNA-binding protein</fullName>
    </recommendedName>
</protein>
<proteinExistence type="predicted"/>
<sequence length="127" mass="13825">MYGSRINPADIREEDLVRADEQADRVLAWIEEAQAGLDEVTGTGEGASGQVTARVTAEGRVLDVAFGPRAMRLDSRTLAEEVVSAVARARLDAARQTDELMREGLPGFDPVEAAAQFEGLLDTPWRR</sequence>
<dbReference type="AlphaFoldDB" id="A0A9W6HXK1"/>
<evidence type="ECO:0000313" key="2">
    <source>
        <dbReference type="Proteomes" id="UP001143474"/>
    </source>
</evidence>
<reference evidence="1" key="1">
    <citation type="journal article" date="2014" name="Int. J. Syst. Evol. Microbiol.">
        <title>Complete genome sequence of Corynebacterium casei LMG S-19264T (=DSM 44701T), isolated from a smear-ripened cheese.</title>
        <authorList>
            <consortium name="US DOE Joint Genome Institute (JGI-PGF)"/>
            <person name="Walter F."/>
            <person name="Albersmeier A."/>
            <person name="Kalinowski J."/>
            <person name="Ruckert C."/>
        </authorList>
    </citation>
    <scope>NUCLEOTIDE SEQUENCE</scope>
    <source>
        <strain evidence="1">VKM Ac-2007</strain>
    </source>
</reference>
<dbReference type="Pfam" id="PF02575">
    <property type="entry name" value="YbaB_DNA_bd"/>
    <property type="match status" value="1"/>
</dbReference>
<name>A0A9W6HXK1_9ACTN</name>
<reference evidence="1" key="2">
    <citation type="submission" date="2023-01" db="EMBL/GenBank/DDBJ databases">
        <authorList>
            <person name="Sun Q."/>
            <person name="Evtushenko L."/>
        </authorList>
    </citation>
    <scope>NUCLEOTIDE SEQUENCE</scope>
    <source>
        <strain evidence="1">VKM Ac-2007</strain>
    </source>
</reference>